<proteinExistence type="inferred from homology"/>
<dbReference type="EC" id="3.6.1.22" evidence="4"/>
<name>A0A1T0CWC8_9GAMM</name>
<evidence type="ECO:0000256" key="2">
    <source>
        <dbReference type="ARBA" id="ARBA00001947"/>
    </source>
</evidence>
<dbReference type="GO" id="GO:0035529">
    <property type="term" value="F:NADH pyrophosphatase activity"/>
    <property type="evidence" value="ECO:0007669"/>
    <property type="project" value="TreeGrafter"/>
</dbReference>
<dbReference type="InterPro" id="IPR020084">
    <property type="entry name" value="NUDIX_hydrolase_CS"/>
</dbReference>
<evidence type="ECO:0000256" key="7">
    <source>
        <dbReference type="ARBA" id="ARBA00022842"/>
    </source>
</evidence>
<dbReference type="GO" id="GO:0006742">
    <property type="term" value="P:NADP+ catabolic process"/>
    <property type="evidence" value="ECO:0007669"/>
    <property type="project" value="TreeGrafter"/>
</dbReference>
<dbReference type="Gene3D" id="3.90.79.10">
    <property type="entry name" value="Nucleoside Triphosphate Pyrophosphohydrolase"/>
    <property type="match status" value="1"/>
</dbReference>
<comment type="caution">
    <text evidence="11">The sequence shown here is derived from an EMBL/GenBank/DDBJ whole genome shotgun (WGS) entry which is preliminary data.</text>
</comment>
<dbReference type="InterPro" id="IPR015376">
    <property type="entry name" value="Znr_NADH_PPase"/>
</dbReference>
<keyword evidence="5" id="KW-0479">Metal-binding</keyword>
<evidence type="ECO:0000313" key="12">
    <source>
        <dbReference type="Proteomes" id="UP000190683"/>
    </source>
</evidence>
<comment type="cofactor">
    <cofactor evidence="1">
        <name>Mg(2+)</name>
        <dbReference type="ChEBI" id="CHEBI:18420"/>
    </cofactor>
</comment>
<dbReference type="InterPro" id="IPR049734">
    <property type="entry name" value="NudC-like_C"/>
</dbReference>
<sequence length="287" mass="31382">MSVKIWVVCDDGVLIDDHSMPFVITLDEAPTQAVSLGFTETHDGHCVALVKDHTLPATHAISSTDAISLKLIFPYGQGYDAKDAKNLRLLSFRELINTSTASTISLLSRAIMLIRWHQDHRFCSRCGTRTVLHSGGEHAMICPACRHRAYPRVQPCIIIAITRRHPKTGNPQILLARHHRHKSGVHGLIAGFVEAGETLEMAAHREALEEVGVSITDLKYFGSQSWPYPSNLMAGFIATHAHGDIKIEPNELASANFFDINALPAIPAAGTIAHQLIEAVVQQGDLA</sequence>
<comment type="similarity">
    <text evidence="3">Belongs to the Nudix hydrolase family. NudC subfamily.</text>
</comment>
<dbReference type="Pfam" id="PF09297">
    <property type="entry name" value="Zn_ribbon_NUD"/>
    <property type="match status" value="1"/>
</dbReference>
<dbReference type="InterPro" id="IPR050241">
    <property type="entry name" value="NAD-cap_RNA_hydrolase_NudC"/>
</dbReference>
<comment type="cofactor">
    <cofactor evidence="2">
        <name>Zn(2+)</name>
        <dbReference type="ChEBI" id="CHEBI:29105"/>
    </cofactor>
</comment>
<protein>
    <recommendedName>
        <fullName evidence="4">NAD(+) diphosphatase</fullName>
        <ecNumber evidence="4">3.6.1.22</ecNumber>
    </recommendedName>
</protein>
<evidence type="ECO:0000259" key="10">
    <source>
        <dbReference type="PROSITE" id="PS51462"/>
    </source>
</evidence>
<evidence type="ECO:0000256" key="6">
    <source>
        <dbReference type="ARBA" id="ARBA00022801"/>
    </source>
</evidence>
<keyword evidence="12" id="KW-1185">Reference proteome</keyword>
<dbReference type="PANTHER" id="PTHR42904">
    <property type="entry name" value="NUDIX HYDROLASE, NUDC SUBFAMILY"/>
    <property type="match status" value="1"/>
</dbReference>
<keyword evidence="7" id="KW-0460">Magnesium</keyword>
<reference evidence="11 12" key="1">
    <citation type="submission" date="2017-02" db="EMBL/GenBank/DDBJ databases">
        <title>Draft genome sequence of Moraxella porci CCUG 54912T type strain.</title>
        <authorList>
            <person name="Salva-Serra F."/>
            <person name="Engstrom-Jakobsson H."/>
            <person name="Thorell K."/>
            <person name="Jaen-Luchoro D."/>
            <person name="Gonzales-Siles L."/>
            <person name="Karlsson R."/>
            <person name="Yazdan S."/>
            <person name="Boulund F."/>
            <person name="Johnning A."/>
            <person name="Engstrand L."/>
            <person name="Kristiansson E."/>
            <person name="Moore E."/>
        </authorList>
    </citation>
    <scope>NUCLEOTIDE SEQUENCE [LARGE SCALE GENOMIC DNA]</scope>
    <source>
        <strain evidence="11 12">CCUG 54912</strain>
    </source>
</reference>
<keyword evidence="8" id="KW-0520">NAD</keyword>
<organism evidence="11 12">
    <name type="scientific">Moraxella porci DSM 25326</name>
    <dbReference type="NCBI Taxonomy" id="573983"/>
    <lineage>
        <taxon>Bacteria</taxon>
        <taxon>Pseudomonadati</taxon>
        <taxon>Pseudomonadota</taxon>
        <taxon>Gammaproteobacteria</taxon>
        <taxon>Moraxellales</taxon>
        <taxon>Moraxellaceae</taxon>
        <taxon>Moraxella</taxon>
    </lineage>
</organism>
<gene>
    <name evidence="11" type="ORF">B0681_01255</name>
</gene>
<dbReference type="CDD" id="cd03429">
    <property type="entry name" value="NUDIX_NADH_pyrophosphatase_Nudt13"/>
    <property type="match status" value="1"/>
</dbReference>
<dbReference type="PROSITE" id="PS00893">
    <property type="entry name" value="NUDIX_BOX"/>
    <property type="match status" value="1"/>
</dbReference>
<dbReference type="EMBL" id="MUYV01000001">
    <property type="protein sequence ID" value="OOS26539.1"/>
    <property type="molecule type" value="Genomic_DNA"/>
</dbReference>
<dbReference type="GO" id="GO:0046872">
    <property type="term" value="F:metal ion binding"/>
    <property type="evidence" value="ECO:0007669"/>
    <property type="project" value="UniProtKB-KW"/>
</dbReference>
<evidence type="ECO:0000313" key="11">
    <source>
        <dbReference type="EMBL" id="OOS26539.1"/>
    </source>
</evidence>
<dbReference type="InterPro" id="IPR000086">
    <property type="entry name" value="NUDIX_hydrolase_dom"/>
</dbReference>
<dbReference type="GO" id="GO:0005829">
    <property type="term" value="C:cytosol"/>
    <property type="evidence" value="ECO:0007669"/>
    <property type="project" value="TreeGrafter"/>
</dbReference>
<dbReference type="AlphaFoldDB" id="A0A1T0CWC8"/>
<evidence type="ECO:0000256" key="8">
    <source>
        <dbReference type="ARBA" id="ARBA00023027"/>
    </source>
</evidence>
<dbReference type="RefSeq" id="WP_078316929.1">
    <property type="nucleotide sequence ID" value="NZ_MUYV01000001.1"/>
</dbReference>
<dbReference type="GO" id="GO:0019677">
    <property type="term" value="P:NAD+ catabolic process"/>
    <property type="evidence" value="ECO:0007669"/>
    <property type="project" value="TreeGrafter"/>
</dbReference>
<dbReference type="STRING" id="573983.B0681_01255"/>
<evidence type="ECO:0000256" key="9">
    <source>
        <dbReference type="ARBA" id="ARBA00023679"/>
    </source>
</evidence>
<dbReference type="InterPro" id="IPR015797">
    <property type="entry name" value="NUDIX_hydrolase-like_dom_sf"/>
</dbReference>
<evidence type="ECO:0000256" key="4">
    <source>
        <dbReference type="ARBA" id="ARBA00012381"/>
    </source>
</evidence>
<comment type="catalytic activity">
    <reaction evidence="9">
        <text>a 5'-end NAD(+)-phospho-ribonucleoside in mRNA + H2O = a 5'-end phospho-adenosine-phospho-ribonucleoside in mRNA + beta-nicotinamide D-ribonucleotide + 2 H(+)</text>
        <dbReference type="Rhea" id="RHEA:60876"/>
        <dbReference type="Rhea" id="RHEA-COMP:15698"/>
        <dbReference type="Rhea" id="RHEA-COMP:15719"/>
        <dbReference type="ChEBI" id="CHEBI:14649"/>
        <dbReference type="ChEBI" id="CHEBI:15377"/>
        <dbReference type="ChEBI" id="CHEBI:15378"/>
        <dbReference type="ChEBI" id="CHEBI:144029"/>
        <dbReference type="ChEBI" id="CHEBI:144051"/>
    </reaction>
    <physiologicalReaction direction="left-to-right" evidence="9">
        <dbReference type="Rhea" id="RHEA:60877"/>
    </physiologicalReaction>
</comment>
<dbReference type="Proteomes" id="UP000190683">
    <property type="component" value="Unassembled WGS sequence"/>
</dbReference>
<evidence type="ECO:0000256" key="3">
    <source>
        <dbReference type="ARBA" id="ARBA00009595"/>
    </source>
</evidence>
<dbReference type="PROSITE" id="PS51462">
    <property type="entry name" value="NUDIX"/>
    <property type="match status" value="1"/>
</dbReference>
<dbReference type="Gene3D" id="3.90.79.20">
    <property type="match status" value="1"/>
</dbReference>
<feature type="domain" description="Nudix hydrolase" evidence="10">
    <location>
        <begin position="151"/>
        <end position="280"/>
    </location>
</feature>
<evidence type="ECO:0000256" key="5">
    <source>
        <dbReference type="ARBA" id="ARBA00022723"/>
    </source>
</evidence>
<keyword evidence="6" id="KW-0378">Hydrolase</keyword>
<dbReference type="NCBIfam" id="NF001299">
    <property type="entry name" value="PRK00241.1"/>
    <property type="match status" value="1"/>
</dbReference>
<accession>A0A1T0CWC8</accession>
<dbReference type="Pfam" id="PF00293">
    <property type="entry name" value="NUDIX"/>
    <property type="match status" value="1"/>
</dbReference>
<dbReference type="SUPFAM" id="SSF55811">
    <property type="entry name" value="Nudix"/>
    <property type="match status" value="1"/>
</dbReference>
<dbReference type="PANTHER" id="PTHR42904:SF6">
    <property type="entry name" value="NAD-CAPPED RNA HYDROLASE NUDT12"/>
    <property type="match status" value="1"/>
</dbReference>
<evidence type="ECO:0000256" key="1">
    <source>
        <dbReference type="ARBA" id="ARBA00001946"/>
    </source>
</evidence>